<name>A0ABQ6RC20_9STAP</name>
<evidence type="ECO:0000259" key="4">
    <source>
        <dbReference type="Pfam" id="PF24894"/>
    </source>
</evidence>
<comment type="caution">
    <text evidence="5">The sequence shown here is derived from an EMBL/GenBank/DDBJ whole genome shotgun (WGS) entry which is preliminary data.</text>
</comment>
<dbReference type="SUPFAM" id="SSF51161">
    <property type="entry name" value="Trimeric LpxA-like enzymes"/>
    <property type="match status" value="1"/>
</dbReference>
<dbReference type="Pfam" id="PF24894">
    <property type="entry name" value="Hexapep_GlmU"/>
    <property type="match status" value="1"/>
</dbReference>
<keyword evidence="2" id="KW-0320">Glycogen biosynthesis</keyword>
<keyword evidence="5" id="KW-0548">Nucleotidyltransferase</keyword>
<evidence type="ECO:0000313" key="6">
    <source>
        <dbReference type="Proteomes" id="UP000295735"/>
    </source>
</evidence>
<feature type="domain" description="Glucose-1-phosphate adenylyltransferase/Bifunctional protein GlmU-like C-terminal hexapeptide" evidence="4">
    <location>
        <begin position="276"/>
        <end position="350"/>
    </location>
</feature>
<dbReference type="CDD" id="cd04651">
    <property type="entry name" value="LbH_G1P_AT_C"/>
    <property type="match status" value="1"/>
</dbReference>
<evidence type="ECO:0000259" key="3">
    <source>
        <dbReference type="Pfam" id="PF00483"/>
    </source>
</evidence>
<proteinExistence type="inferred from homology"/>
<gene>
    <name evidence="5" type="primary">glgD</name>
    <name evidence="5" type="ORF">ERX35_002320</name>
</gene>
<dbReference type="EMBL" id="SCWC02000001">
    <property type="protein sequence ID" value="KAA1042735.1"/>
    <property type="molecule type" value="Genomic_DNA"/>
</dbReference>
<dbReference type="InterPro" id="IPR011004">
    <property type="entry name" value="Trimer_LpxA-like_sf"/>
</dbReference>
<evidence type="ECO:0000313" key="5">
    <source>
        <dbReference type="EMBL" id="KAA1042735.1"/>
    </source>
</evidence>
<dbReference type="PANTHER" id="PTHR43523:SF6">
    <property type="entry name" value="GLYCOGEN BIOSYNTHESIS PROTEIN GLGD"/>
    <property type="match status" value="1"/>
</dbReference>
<dbReference type="Proteomes" id="UP000295735">
    <property type="component" value="Unassembled WGS sequence"/>
</dbReference>
<dbReference type="RefSeq" id="WP_149458286.1">
    <property type="nucleotide sequence ID" value="NZ_SCWC02000001.1"/>
</dbReference>
<protein>
    <submittedName>
        <fullName evidence="5">Glucose-1-phosphate adenylyltransferase subunit GlgD</fullName>
        <ecNumber evidence="5">2.7.7.27</ecNumber>
    </submittedName>
</protein>
<comment type="similarity">
    <text evidence="1">Belongs to the bacterial/plant glucose-1-phosphate adenylyltransferase family.</text>
</comment>
<dbReference type="CDD" id="cd02508">
    <property type="entry name" value="ADP_Glucose_PP"/>
    <property type="match status" value="1"/>
</dbReference>
<reference evidence="5 6" key="1">
    <citation type="submission" date="2019-09" db="EMBL/GenBank/DDBJ databases">
        <authorList>
            <person name="Mazhar S."/>
            <person name="Altermann E."/>
            <person name="Hill C."/>
            <person name="Mcauliffe O."/>
        </authorList>
    </citation>
    <scope>NUCLEOTIDE SEQUENCE [LARGE SCALE GENOMIC DNA]</scope>
    <source>
        <strain evidence="5 6">ATCC 51831</strain>
    </source>
</reference>
<feature type="domain" description="Nucleotidyl transferase" evidence="3">
    <location>
        <begin position="19"/>
        <end position="153"/>
    </location>
</feature>
<dbReference type="EC" id="2.7.7.27" evidence="5"/>
<dbReference type="InterPro" id="IPR056818">
    <property type="entry name" value="GlmU/GlgC-like_hexapep"/>
</dbReference>
<dbReference type="InterPro" id="IPR011831">
    <property type="entry name" value="ADP-Glc_PPase"/>
</dbReference>
<dbReference type="InterPro" id="IPR005835">
    <property type="entry name" value="NTP_transferase_dom"/>
</dbReference>
<dbReference type="SUPFAM" id="SSF53448">
    <property type="entry name" value="Nucleotide-diphospho-sugar transferases"/>
    <property type="match status" value="1"/>
</dbReference>
<dbReference type="InterPro" id="IPR011832">
    <property type="entry name" value="GlgDAde_trans"/>
</dbReference>
<keyword evidence="5" id="KW-0808">Transferase</keyword>
<sequence length="367" mass="42252">MRSLMGLINLANEHDFLEELTYFRNGASVPFAGRYRIIDFAISNMVNTGADEIGIFTNQKYRALMDHLENGDNFGLDDRNSRLFVLPPDWHDPTDISRGDLRHFHNNRDYFNRSNATDVMIAGSQFICNTDFKEALRQHEETGADVTLITEQRETLEDMHQPLLRINDEEGRVVFLNHDQENKHIFTGTYIIKKDKLLEIVDYCIQNYKDNFFIQGIQERLDQLSVRFFDIHERTMYVNSLKAFYHSNMSILDPTVYKDIFLQAQRIRTKTSNQPPAKYLNDCIVKDSTVANGCLIEGEVEHSILYRGVKIAKGAVVKNSIIMSNCRIGENAIIENVILDKDVSVSDNQRLIGSSDKPFVVAKRQTI</sequence>
<dbReference type="Gene3D" id="3.90.550.10">
    <property type="entry name" value="Spore Coat Polysaccharide Biosynthesis Protein SpsA, Chain A"/>
    <property type="match status" value="1"/>
</dbReference>
<evidence type="ECO:0000256" key="2">
    <source>
        <dbReference type="ARBA" id="ARBA00023056"/>
    </source>
</evidence>
<dbReference type="NCBIfam" id="TIGR02092">
    <property type="entry name" value="glgD"/>
    <property type="match status" value="1"/>
</dbReference>
<dbReference type="Pfam" id="PF00483">
    <property type="entry name" value="NTP_transferase"/>
    <property type="match status" value="1"/>
</dbReference>
<dbReference type="InterPro" id="IPR029044">
    <property type="entry name" value="Nucleotide-diphossugar_trans"/>
</dbReference>
<keyword evidence="6" id="KW-1185">Reference proteome</keyword>
<evidence type="ECO:0000256" key="1">
    <source>
        <dbReference type="ARBA" id="ARBA00010443"/>
    </source>
</evidence>
<accession>A0ABQ6RC20</accession>
<dbReference type="PANTHER" id="PTHR43523">
    <property type="entry name" value="GLUCOSE-1-PHOSPHATE ADENYLYLTRANSFERASE-RELATED"/>
    <property type="match status" value="1"/>
</dbReference>
<dbReference type="Gene3D" id="2.160.10.10">
    <property type="entry name" value="Hexapeptide repeat proteins"/>
    <property type="match status" value="1"/>
</dbReference>
<organism evidence="5 6">
    <name type="scientific">Macrococcus equipercicus</name>
    <dbReference type="NCBI Taxonomy" id="69967"/>
    <lineage>
        <taxon>Bacteria</taxon>
        <taxon>Bacillati</taxon>
        <taxon>Bacillota</taxon>
        <taxon>Bacilli</taxon>
        <taxon>Bacillales</taxon>
        <taxon>Staphylococcaceae</taxon>
        <taxon>Macrococcus</taxon>
    </lineage>
</organism>
<dbReference type="GO" id="GO:0008878">
    <property type="term" value="F:glucose-1-phosphate adenylyltransferase activity"/>
    <property type="evidence" value="ECO:0007669"/>
    <property type="project" value="UniProtKB-EC"/>
</dbReference>